<dbReference type="GO" id="GO:0016491">
    <property type="term" value="F:oxidoreductase activity"/>
    <property type="evidence" value="ECO:0007669"/>
    <property type="project" value="TreeGrafter"/>
</dbReference>
<dbReference type="RefSeq" id="WP_162659994.1">
    <property type="nucleotide sequence ID" value="NZ_LR593887.1"/>
</dbReference>
<dbReference type="SUPFAM" id="SSF48371">
    <property type="entry name" value="ARM repeat"/>
    <property type="match status" value="1"/>
</dbReference>
<feature type="chain" id="PRO_5036383950" description="HEAT repeat domain-containing protein" evidence="2">
    <location>
        <begin position="28"/>
        <end position="376"/>
    </location>
</feature>
<reference evidence="3" key="1">
    <citation type="submission" date="2019-04" db="EMBL/GenBank/DDBJ databases">
        <authorList>
            <consortium name="Science for Life Laboratories"/>
        </authorList>
    </citation>
    <scope>NUCLEOTIDE SEQUENCE</scope>
    <source>
        <strain evidence="3">MBLW1</strain>
    </source>
</reference>
<evidence type="ECO:0008006" key="5">
    <source>
        <dbReference type="Google" id="ProtNLM"/>
    </source>
</evidence>
<accession>A0A6C2YUB5</accession>
<dbReference type="InterPro" id="IPR016024">
    <property type="entry name" value="ARM-type_fold"/>
</dbReference>
<evidence type="ECO:0000256" key="1">
    <source>
        <dbReference type="ARBA" id="ARBA00022737"/>
    </source>
</evidence>
<gene>
    <name evidence="3" type="ORF">GMBLW1_42120</name>
</gene>
<evidence type="ECO:0000313" key="4">
    <source>
        <dbReference type="Proteomes" id="UP000464378"/>
    </source>
</evidence>
<dbReference type="InterPro" id="IPR011989">
    <property type="entry name" value="ARM-like"/>
</dbReference>
<evidence type="ECO:0000256" key="2">
    <source>
        <dbReference type="SAM" id="SignalP"/>
    </source>
</evidence>
<keyword evidence="1" id="KW-0677">Repeat</keyword>
<keyword evidence="4" id="KW-1185">Reference proteome</keyword>
<dbReference type="InterPro" id="IPR004155">
    <property type="entry name" value="PBS_lyase_HEAT"/>
</dbReference>
<dbReference type="EMBL" id="LR593887">
    <property type="protein sequence ID" value="VTS07320.1"/>
    <property type="molecule type" value="Genomic_DNA"/>
</dbReference>
<dbReference type="InterPro" id="IPR000357">
    <property type="entry name" value="HEAT"/>
</dbReference>
<sequence>MLMVPRNVLGCLVLLTGMMTLPQPVSAQDDPVILERKVSEWIEMLRNDKSARKRQGAVLALSRYGATEKAVLPVMRKALQEDSSPLVRERIVTAFASLMGDAGRLVAEDLIRTLKQDQDANVRLRTAKALGVQPEAFPDAPPVLLERLGDPDARVRAACAEAIWRYDSAAAKAKEPLLKLTADMDATVRASAALALGRIIVESEAVVPTLARLAGNDPELAVRMEAVRSLGFWKESARGASPELLRALNDSAVSLRQEAMLSLGKIVPMSPDAVLAVMERMRTDTDSSVKVFGVRTLSNLTQRDPAKMVPFLTERLDKETNGDLRLAIIDELRSFGAAAKLAIPSLQSARRDAQTVVREAAAQAIQAIEKPAPKQP</sequence>
<dbReference type="Gene3D" id="1.25.10.10">
    <property type="entry name" value="Leucine-rich Repeat Variant"/>
    <property type="match status" value="2"/>
</dbReference>
<dbReference type="EMBL" id="LR586016">
    <property type="protein sequence ID" value="VIP04981.1"/>
    <property type="molecule type" value="Genomic_DNA"/>
</dbReference>
<dbReference type="SMART" id="SM00567">
    <property type="entry name" value="EZ_HEAT"/>
    <property type="match status" value="7"/>
</dbReference>
<evidence type="ECO:0000313" key="3">
    <source>
        <dbReference type="EMBL" id="VIP04981.1"/>
    </source>
</evidence>
<dbReference type="Proteomes" id="UP000464378">
    <property type="component" value="Chromosome"/>
</dbReference>
<dbReference type="AlphaFoldDB" id="A0A6C2YUB5"/>
<dbReference type="InParanoid" id="A0A6C2YUB5"/>
<dbReference type="Pfam" id="PF13646">
    <property type="entry name" value="HEAT_2"/>
    <property type="match status" value="3"/>
</dbReference>
<dbReference type="Pfam" id="PF02985">
    <property type="entry name" value="HEAT"/>
    <property type="match status" value="1"/>
</dbReference>
<name>A0A6C2YUB5_9BACT</name>
<dbReference type="PANTHER" id="PTHR12697:SF38">
    <property type="entry name" value="PBS LYASE HEAT DOMAIN PROTEIN REPEAT-CONTAINING PROTEIN"/>
    <property type="match status" value="1"/>
</dbReference>
<protein>
    <recommendedName>
        <fullName evidence="5">HEAT repeat domain-containing protein</fullName>
    </recommendedName>
</protein>
<proteinExistence type="predicted"/>
<feature type="signal peptide" evidence="2">
    <location>
        <begin position="1"/>
        <end position="27"/>
    </location>
</feature>
<dbReference type="PANTHER" id="PTHR12697">
    <property type="entry name" value="PBS LYASE HEAT-LIKE PROTEIN"/>
    <property type="match status" value="1"/>
</dbReference>
<dbReference type="KEGG" id="tim:GMBLW1_42120"/>
<keyword evidence="2" id="KW-0732">Signal</keyword>
<organism evidence="3">
    <name type="scientific">Tuwongella immobilis</name>
    <dbReference type="NCBI Taxonomy" id="692036"/>
    <lineage>
        <taxon>Bacteria</taxon>
        <taxon>Pseudomonadati</taxon>
        <taxon>Planctomycetota</taxon>
        <taxon>Planctomycetia</taxon>
        <taxon>Gemmatales</taxon>
        <taxon>Gemmataceae</taxon>
        <taxon>Tuwongella</taxon>
    </lineage>
</organism>